<dbReference type="PANTHER" id="PTHR46648">
    <property type="entry name" value="HIT FAMILY PROTEIN 1"/>
    <property type="match status" value="1"/>
</dbReference>
<sequence>MTNTCIACAIATGQSPAHIIHQNDRIICFLDHAPINPGHILICPRAHLADLTDLPDDLLAEIATTAKAMAQLLKDKLGCDGVSLLQNNGAFNDLGHFHLHVFPRYAGDGFGWTNAQLKAVQPTSKEALALLALIRLGRKELVDGKSADGIKFLDEMDD</sequence>
<evidence type="ECO:0000259" key="2">
    <source>
        <dbReference type="PROSITE" id="PS51084"/>
    </source>
</evidence>
<dbReference type="InterPro" id="IPR036265">
    <property type="entry name" value="HIT-like_sf"/>
</dbReference>
<dbReference type="Gene3D" id="3.30.428.10">
    <property type="entry name" value="HIT-like"/>
    <property type="match status" value="1"/>
</dbReference>
<evidence type="ECO:0000256" key="1">
    <source>
        <dbReference type="PROSITE-ProRule" id="PRU00464"/>
    </source>
</evidence>
<protein>
    <submittedName>
        <fullName evidence="3">HIT family protein</fullName>
    </submittedName>
</protein>
<accession>A0ABY9YS09</accession>
<dbReference type="RefSeq" id="WP_311192521.1">
    <property type="nucleotide sequence ID" value="NZ_CP115541.1"/>
</dbReference>
<feature type="short sequence motif" description="Histidine triad motif" evidence="1">
    <location>
        <begin position="96"/>
        <end position="100"/>
    </location>
</feature>
<dbReference type="InterPro" id="IPR011146">
    <property type="entry name" value="HIT-like"/>
</dbReference>
<dbReference type="EMBL" id="CP115541">
    <property type="protein sequence ID" value="WNH53371.1"/>
    <property type="molecule type" value="Genomic_DNA"/>
</dbReference>
<dbReference type="PRINTS" id="PR00332">
    <property type="entry name" value="HISTRIAD"/>
</dbReference>
<evidence type="ECO:0000313" key="4">
    <source>
        <dbReference type="Proteomes" id="UP001302072"/>
    </source>
</evidence>
<gene>
    <name evidence="3" type="ORF">PDM29_03590</name>
</gene>
<dbReference type="Proteomes" id="UP001302072">
    <property type="component" value="Chromosome"/>
</dbReference>
<dbReference type="PROSITE" id="PS51084">
    <property type="entry name" value="HIT_2"/>
    <property type="match status" value="1"/>
</dbReference>
<dbReference type="InterPro" id="IPR001310">
    <property type="entry name" value="Histidine_triad_HIT"/>
</dbReference>
<dbReference type="PANTHER" id="PTHR46648:SF1">
    <property type="entry name" value="ADENOSINE 5'-MONOPHOSPHORAMIDASE HNT1"/>
    <property type="match status" value="1"/>
</dbReference>
<dbReference type="Pfam" id="PF01230">
    <property type="entry name" value="HIT"/>
    <property type="match status" value="1"/>
</dbReference>
<dbReference type="SUPFAM" id="SSF54197">
    <property type="entry name" value="HIT-like"/>
    <property type="match status" value="1"/>
</dbReference>
<feature type="domain" description="HIT" evidence="2">
    <location>
        <begin position="6"/>
        <end position="111"/>
    </location>
</feature>
<evidence type="ECO:0000313" key="3">
    <source>
        <dbReference type="EMBL" id="WNH53371.1"/>
    </source>
</evidence>
<proteinExistence type="predicted"/>
<organism evidence="3 4">
    <name type="scientific">Stenotrophomonas oahuensis</name>
    <dbReference type="NCBI Taxonomy" id="3003271"/>
    <lineage>
        <taxon>Bacteria</taxon>
        <taxon>Pseudomonadati</taxon>
        <taxon>Pseudomonadota</taxon>
        <taxon>Gammaproteobacteria</taxon>
        <taxon>Lysobacterales</taxon>
        <taxon>Lysobacteraceae</taxon>
        <taxon>Stenotrophomonas</taxon>
    </lineage>
</organism>
<name>A0ABY9YS09_9GAMM</name>
<keyword evidence="4" id="KW-1185">Reference proteome</keyword>
<reference evidence="3 4" key="1">
    <citation type="submission" date="2022-12" db="EMBL/GenBank/DDBJ databases">
        <title>Two new species, Stenotrophomonas aracearum and Stenotrophomonas oahuensis, isolated from Anthurium (Araceae family) in Hawaii.</title>
        <authorList>
            <person name="Chunag S.C."/>
            <person name="Dobhal S."/>
            <person name="Alvarez A."/>
            <person name="Arif M."/>
        </authorList>
    </citation>
    <scope>NUCLEOTIDE SEQUENCE [LARGE SCALE GENOMIC DNA]</scope>
    <source>
        <strain evidence="3 4">A5586</strain>
    </source>
</reference>